<accession>A0A2M8W172</accession>
<organism evidence="4 5">
    <name type="scientific">Yoonia maricola</name>
    <dbReference type="NCBI Taxonomy" id="420999"/>
    <lineage>
        <taxon>Bacteria</taxon>
        <taxon>Pseudomonadati</taxon>
        <taxon>Pseudomonadota</taxon>
        <taxon>Alphaproteobacteria</taxon>
        <taxon>Rhodobacterales</taxon>
        <taxon>Paracoccaceae</taxon>
        <taxon>Yoonia</taxon>
    </lineage>
</organism>
<dbReference type="InterPro" id="IPR050832">
    <property type="entry name" value="Bact_Acetyltransf"/>
</dbReference>
<dbReference type="EMBL" id="PGTY01000004">
    <property type="protein sequence ID" value="PJI84684.1"/>
    <property type="molecule type" value="Genomic_DNA"/>
</dbReference>
<evidence type="ECO:0000256" key="2">
    <source>
        <dbReference type="ARBA" id="ARBA00023315"/>
    </source>
</evidence>
<dbReference type="InterPro" id="IPR016181">
    <property type="entry name" value="Acyl_CoA_acyltransferase"/>
</dbReference>
<evidence type="ECO:0000256" key="1">
    <source>
        <dbReference type="ARBA" id="ARBA00022679"/>
    </source>
</evidence>
<dbReference type="CDD" id="cd04301">
    <property type="entry name" value="NAT_SF"/>
    <property type="match status" value="1"/>
</dbReference>
<sequence>MPDLELRRLTPDDASLLRTLWVDGLQRTPDLFLLTEDELRAISDADFAQRICGAVYLGAFERNILQGFVVFRRGSVERLRHTADIGPLYVVPMMQGRGVGRSLMKAALDWLVNDGVSQVELTLDETNAAALGLYQSLGFQTFGRRPRSVIVADQPRTDLLMMKSLDGFDLGLPGT</sequence>
<dbReference type="PROSITE" id="PS51186">
    <property type="entry name" value="GNAT"/>
    <property type="match status" value="1"/>
</dbReference>
<dbReference type="Proteomes" id="UP000228531">
    <property type="component" value="Unassembled WGS sequence"/>
</dbReference>
<dbReference type="SUPFAM" id="SSF55729">
    <property type="entry name" value="Acyl-CoA N-acyltransferases (Nat)"/>
    <property type="match status" value="1"/>
</dbReference>
<dbReference type="InterPro" id="IPR000182">
    <property type="entry name" value="GNAT_dom"/>
</dbReference>
<comment type="caution">
    <text evidence="4">The sequence shown here is derived from an EMBL/GenBank/DDBJ whole genome shotgun (WGS) entry which is preliminary data.</text>
</comment>
<keyword evidence="5" id="KW-1185">Reference proteome</keyword>
<evidence type="ECO:0000259" key="3">
    <source>
        <dbReference type="PROSITE" id="PS51186"/>
    </source>
</evidence>
<dbReference type="Gene3D" id="3.40.630.30">
    <property type="match status" value="1"/>
</dbReference>
<proteinExistence type="predicted"/>
<dbReference type="RefSeq" id="WP_100369667.1">
    <property type="nucleotide sequence ID" value="NZ_PGTY01000004.1"/>
</dbReference>
<keyword evidence="4" id="KW-0687">Ribonucleoprotein</keyword>
<keyword evidence="4" id="KW-0689">Ribosomal protein</keyword>
<dbReference type="Pfam" id="PF00583">
    <property type="entry name" value="Acetyltransf_1"/>
    <property type="match status" value="1"/>
</dbReference>
<dbReference type="GO" id="GO:0005840">
    <property type="term" value="C:ribosome"/>
    <property type="evidence" value="ECO:0007669"/>
    <property type="project" value="UniProtKB-KW"/>
</dbReference>
<keyword evidence="2" id="KW-0012">Acyltransferase</keyword>
<feature type="domain" description="N-acetyltransferase" evidence="3">
    <location>
        <begin position="4"/>
        <end position="166"/>
    </location>
</feature>
<evidence type="ECO:0000313" key="4">
    <source>
        <dbReference type="EMBL" id="PJI84684.1"/>
    </source>
</evidence>
<dbReference type="AlphaFoldDB" id="A0A2M8W172"/>
<dbReference type="OrthoDB" id="9788300at2"/>
<dbReference type="PANTHER" id="PTHR43877:SF2">
    <property type="entry name" value="AMINOALKYLPHOSPHONATE N-ACETYLTRANSFERASE-RELATED"/>
    <property type="match status" value="1"/>
</dbReference>
<keyword evidence="1" id="KW-0808">Transferase</keyword>
<evidence type="ECO:0000313" key="5">
    <source>
        <dbReference type="Proteomes" id="UP000228531"/>
    </source>
</evidence>
<dbReference type="PANTHER" id="PTHR43877">
    <property type="entry name" value="AMINOALKYLPHOSPHONATE N-ACETYLTRANSFERASE-RELATED-RELATED"/>
    <property type="match status" value="1"/>
</dbReference>
<gene>
    <name evidence="4" type="ORF">BC777_3745</name>
</gene>
<dbReference type="GO" id="GO:0016747">
    <property type="term" value="F:acyltransferase activity, transferring groups other than amino-acyl groups"/>
    <property type="evidence" value="ECO:0007669"/>
    <property type="project" value="InterPro"/>
</dbReference>
<protein>
    <submittedName>
        <fullName evidence="4">Ribosomal protein S18 acetylase RimI-like enzyme</fullName>
    </submittedName>
</protein>
<reference evidence="4 5" key="1">
    <citation type="submission" date="2017-11" db="EMBL/GenBank/DDBJ databases">
        <title>Genomic Encyclopedia of Archaeal and Bacterial Type Strains, Phase II (KMG-II): From Individual Species to Whole Genera.</title>
        <authorList>
            <person name="Goeker M."/>
        </authorList>
    </citation>
    <scope>NUCLEOTIDE SEQUENCE [LARGE SCALE GENOMIC DNA]</scope>
    <source>
        <strain evidence="4 5">DSM 29128</strain>
    </source>
</reference>
<name>A0A2M8W172_9RHOB</name>